<dbReference type="GO" id="GO:0046872">
    <property type="term" value="F:metal ion binding"/>
    <property type="evidence" value="ECO:0007669"/>
    <property type="project" value="UniProtKB-KW"/>
</dbReference>
<keyword evidence="8" id="KW-1185">Reference proteome</keyword>
<dbReference type="PROSITE" id="PS00196">
    <property type="entry name" value="COPPER_BLUE"/>
    <property type="match status" value="1"/>
</dbReference>
<dbReference type="Pfam" id="PF02298">
    <property type="entry name" value="Cu_bind_like"/>
    <property type="match status" value="1"/>
</dbReference>
<organism evidence="7 8">
    <name type="scientific">Ceratopteris richardii</name>
    <name type="common">Triangle waterfern</name>
    <dbReference type="NCBI Taxonomy" id="49495"/>
    <lineage>
        <taxon>Eukaryota</taxon>
        <taxon>Viridiplantae</taxon>
        <taxon>Streptophyta</taxon>
        <taxon>Embryophyta</taxon>
        <taxon>Tracheophyta</taxon>
        <taxon>Polypodiopsida</taxon>
        <taxon>Polypodiidae</taxon>
        <taxon>Polypodiales</taxon>
        <taxon>Pteridineae</taxon>
        <taxon>Pteridaceae</taxon>
        <taxon>Parkerioideae</taxon>
        <taxon>Ceratopteris</taxon>
    </lineage>
</organism>
<evidence type="ECO:0000256" key="2">
    <source>
        <dbReference type="ARBA" id="ARBA00023008"/>
    </source>
</evidence>
<keyword evidence="1" id="KW-0479">Metal-binding</keyword>
<accession>A0A8T2QF54</accession>
<keyword evidence="3" id="KW-0325">Glycoprotein</keyword>
<dbReference type="PROSITE" id="PS51485">
    <property type="entry name" value="PHYTOCYANIN"/>
    <property type="match status" value="1"/>
</dbReference>
<evidence type="ECO:0000256" key="1">
    <source>
        <dbReference type="ARBA" id="ARBA00022723"/>
    </source>
</evidence>
<evidence type="ECO:0000256" key="5">
    <source>
        <dbReference type="SAM" id="SignalP"/>
    </source>
</evidence>
<protein>
    <recommendedName>
        <fullName evidence="6">Phytocyanin domain-containing protein</fullName>
    </recommendedName>
</protein>
<evidence type="ECO:0000259" key="6">
    <source>
        <dbReference type="PROSITE" id="PS51485"/>
    </source>
</evidence>
<feature type="chain" id="PRO_5035938266" description="Phytocyanin domain-containing protein" evidence="5">
    <location>
        <begin position="32"/>
        <end position="209"/>
    </location>
</feature>
<evidence type="ECO:0000313" key="8">
    <source>
        <dbReference type="Proteomes" id="UP000825935"/>
    </source>
</evidence>
<sequence>MGFRRGRGSAALRAKLTALVVVSLCLRGAVATNFKVGDSTGWTFSDYTTWASGKTFRVGDTLEFVYNSAHNVVEVTKSDYDSCSAGNATPYTDGDTKIELKTTGSKYFICSVPGHCSEGMKLAVNVVAAAAATPTSSPTPSTPSNSSTPSAPKSSPTPSTPSSPTTPSTPNPNNSTTPPPGSSSFVTLPPSLWTLSAILGLLSIFIRTL</sequence>
<dbReference type="InterPro" id="IPR028871">
    <property type="entry name" value="BlueCu_1_BS"/>
</dbReference>
<dbReference type="EMBL" id="CM035440">
    <property type="protein sequence ID" value="KAH7282258.1"/>
    <property type="molecule type" value="Genomic_DNA"/>
</dbReference>
<comment type="caution">
    <text evidence="7">The sequence shown here is derived from an EMBL/GenBank/DDBJ whole genome shotgun (WGS) entry which is preliminary data.</text>
</comment>
<dbReference type="AlphaFoldDB" id="A0A8T2QF54"/>
<dbReference type="CDD" id="cd04216">
    <property type="entry name" value="Phytocyanin"/>
    <property type="match status" value="1"/>
</dbReference>
<dbReference type="InterPro" id="IPR008972">
    <property type="entry name" value="Cupredoxin"/>
</dbReference>
<dbReference type="InterPro" id="IPR003245">
    <property type="entry name" value="Phytocyanin_dom"/>
</dbReference>
<dbReference type="PANTHER" id="PTHR33021:SF529">
    <property type="entry name" value="OS03G0807500 PROTEIN"/>
    <property type="match status" value="1"/>
</dbReference>
<dbReference type="OrthoDB" id="206968at2759"/>
<dbReference type="SUPFAM" id="SSF49503">
    <property type="entry name" value="Cupredoxins"/>
    <property type="match status" value="1"/>
</dbReference>
<dbReference type="OMA" id="DYVTWAA"/>
<dbReference type="Gene3D" id="2.60.40.420">
    <property type="entry name" value="Cupredoxins - blue copper proteins"/>
    <property type="match status" value="1"/>
</dbReference>
<keyword evidence="5" id="KW-0732">Signal</keyword>
<proteinExistence type="predicted"/>
<name>A0A8T2QF54_CERRI</name>
<evidence type="ECO:0000256" key="4">
    <source>
        <dbReference type="SAM" id="MobiDB-lite"/>
    </source>
</evidence>
<dbReference type="FunFam" id="2.60.40.420:FF:000003">
    <property type="entry name" value="Blue copper"/>
    <property type="match status" value="1"/>
</dbReference>
<keyword evidence="2" id="KW-0186">Copper</keyword>
<feature type="signal peptide" evidence="5">
    <location>
        <begin position="1"/>
        <end position="31"/>
    </location>
</feature>
<evidence type="ECO:0000313" key="7">
    <source>
        <dbReference type="EMBL" id="KAH7282258.1"/>
    </source>
</evidence>
<evidence type="ECO:0000256" key="3">
    <source>
        <dbReference type="ARBA" id="ARBA00023180"/>
    </source>
</evidence>
<dbReference type="InterPro" id="IPR039391">
    <property type="entry name" value="Phytocyanin-like"/>
</dbReference>
<dbReference type="Proteomes" id="UP000825935">
    <property type="component" value="Chromosome 35"/>
</dbReference>
<gene>
    <name evidence="7" type="ORF">KP509_35G022000</name>
</gene>
<dbReference type="GO" id="GO:0005886">
    <property type="term" value="C:plasma membrane"/>
    <property type="evidence" value="ECO:0007669"/>
    <property type="project" value="TreeGrafter"/>
</dbReference>
<feature type="domain" description="Phytocyanin" evidence="6">
    <location>
        <begin position="32"/>
        <end position="128"/>
    </location>
</feature>
<dbReference type="GO" id="GO:0009055">
    <property type="term" value="F:electron transfer activity"/>
    <property type="evidence" value="ECO:0007669"/>
    <property type="project" value="InterPro"/>
</dbReference>
<feature type="region of interest" description="Disordered" evidence="4">
    <location>
        <begin position="133"/>
        <end position="184"/>
    </location>
</feature>
<dbReference type="PANTHER" id="PTHR33021">
    <property type="entry name" value="BLUE COPPER PROTEIN"/>
    <property type="match status" value="1"/>
</dbReference>
<reference evidence="7" key="1">
    <citation type="submission" date="2021-08" db="EMBL/GenBank/DDBJ databases">
        <title>WGS assembly of Ceratopteris richardii.</title>
        <authorList>
            <person name="Marchant D.B."/>
            <person name="Chen G."/>
            <person name="Jenkins J."/>
            <person name="Shu S."/>
            <person name="Leebens-Mack J."/>
            <person name="Grimwood J."/>
            <person name="Schmutz J."/>
            <person name="Soltis P."/>
            <person name="Soltis D."/>
            <person name="Chen Z.-H."/>
        </authorList>
    </citation>
    <scope>NUCLEOTIDE SEQUENCE</scope>
    <source>
        <strain evidence="7">Whitten #5841</strain>
        <tissue evidence="7">Leaf</tissue>
    </source>
</reference>
<feature type="compositionally biased region" description="Low complexity" evidence="4">
    <location>
        <begin position="133"/>
        <end position="176"/>
    </location>
</feature>